<evidence type="ECO:0000256" key="3">
    <source>
        <dbReference type="ARBA" id="ARBA00022448"/>
    </source>
</evidence>
<comment type="subcellular location">
    <subcellularLocation>
        <location evidence="1">Periplasm</location>
    </subcellularLocation>
</comment>
<dbReference type="InterPro" id="IPR039424">
    <property type="entry name" value="SBP_5"/>
</dbReference>
<dbReference type="Gene3D" id="3.90.76.10">
    <property type="entry name" value="Dipeptide-binding Protein, Domain 1"/>
    <property type="match status" value="1"/>
</dbReference>
<dbReference type="Pfam" id="PF00496">
    <property type="entry name" value="SBP_bac_5"/>
    <property type="match status" value="1"/>
</dbReference>
<dbReference type="PROSITE" id="PS01040">
    <property type="entry name" value="SBP_BACTERIAL_5"/>
    <property type="match status" value="1"/>
</dbReference>
<sequence length="531" mass="58666">MTEFTLPRRTALQLALGSLALPGIAEAQQAQIDPLLYGPTPENARRGGRITVGSLVEPPALDPFRQAADARIRVSPLMYQGLFFEDQSGVPRPLLAESATAAPDGKSWTFRLRRGVKFHTGQPMTSADVKYSYDFMRNAANGSPGAGDLSSVTSIDAPDDFTVVFNLSRPNAALPMTLTNKYGAVVPRGFLDDANSGTRMNEISVGTGPFKLKQFRPNSTLVFERNPDYWQPGLPYLDEITFVTMPNSAAMAVGLQSRRIDLAMFSRPQDTQALANAQGVEVRRWPSLNQKTVDLDCKYNNLGDVRVRQAIALAIDKKTVMDASISGYGTVIGTIVAGMQDAWGVPLDQLANQRVDLDRAKALLAAAGHPNGFDIDLTTIIGYDWMDAAAVTIAEQLRRINIRVNIRKLELGVWIRNFRAREMGFTFNDWGTTPDPSLLYYRHFRAAPEGADFRNWNHARASALLDRGQETADPAARRAIYAEFQKILAEEVPTIMMFSSDVLTANRTRLKNYVQHGTGWYFGLVKAWVEG</sequence>
<reference evidence="7" key="2">
    <citation type="journal article" date="2021" name="Syst. Appl. Microbiol.">
        <title>Roseomonas hellenica sp. nov., isolated from roots of wild-growing Alkanna tinctoria.</title>
        <authorList>
            <person name="Rat A."/>
            <person name="Naranjo H.D."/>
            <person name="Lebbe L."/>
            <person name="Cnockaert M."/>
            <person name="Krigas N."/>
            <person name="Grigoriadou K."/>
            <person name="Maloupa E."/>
            <person name="Willems A."/>
        </authorList>
    </citation>
    <scope>NUCLEOTIDE SEQUENCE</scope>
    <source>
        <strain evidence="7">LMG 31231</strain>
    </source>
</reference>
<dbReference type="PANTHER" id="PTHR30290:SF9">
    <property type="entry name" value="OLIGOPEPTIDE-BINDING PROTEIN APPA"/>
    <property type="match status" value="1"/>
</dbReference>
<feature type="domain" description="Solute-binding protein family 5" evidence="6">
    <location>
        <begin position="91"/>
        <end position="444"/>
    </location>
</feature>
<accession>A0A9X9X2J6</accession>
<dbReference type="SUPFAM" id="SSF53850">
    <property type="entry name" value="Periplasmic binding protein-like II"/>
    <property type="match status" value="1"/>
</dbReference>
<keyword evidence="8" id="KW-1185">Reference proteome</keyword>
<evidence type="ECO:0000313" key="8">
    <source>
        <dbReference type="Proteomes" id="UP001138751"/>
    </source>
</evidence>
<dbReference type="PANTHER" id="PTHR30290">
    <property type="entry name" value="PERIPLASMIC BINDING COMPONENT OF ABC TRANSPORTER"/>
    <property type="match status" value="1"/>
</dbReference>
<dbReference type="Gene3D" id="3.10.105.10">
    <property type="entry name" value="Dipeptide-binding Protein, Domain 3"/>
    <property type="match status" value="1"/>
</dbReference>
<keyword evidence="4 5" id="KW-0732">Signal</keyword>
<dbReference type="GO" id="GO:0015833">
    <property type="term" value="P:peptide transport"/>
    <property type="evidence" value="ECO:0007669"/>
    <property type="project" value="TreeGrafter"/>
</dbReference>
<keyword evidence="3" id="KW-0813">Transport</keyword>
<evidence type="ECO:0000256" key="4">
    <source>
        <dbReference type="ARBA" id="ARBA00022729"/>
    </source>
</evidence>
<name>A0A9X9X2J6_9PROT</name>
<dbReference type="GO" id="GO:0043190">
    <property type="term" value="C:ATP-binding cassette (ABC) transporter complex"/>
    <property type="evidence" value="ECO:0007669"/>
    <property type="project" value="InterPro"/>
</dbReference>
<evidence type="ECO:0000256" key="1">
    <source>
        <dbReference type="ARBA" id="ARBA00004418"/>
    </source>
</evidence>
<comment type="similarity">
    <text evidence="2">Belongs to the bacterial solute-binding protein 5 family.</text>
</comment>
<dbReference type="GO" id="GO:1904680">
    <property type="term" value="F:peptide transmembrane transporter activity"/>
    <property type="evidence" value="ECO:0007669"/>
    <property type="project" value="TreeGrafter"/>
</dbReference>
<organism evidence="7 8">
    <name type="scientific">Neoroseomonas soli</name>
    <dbReference type="NCBI Taxonomy" id="1081025"/>
    <lineage>
        <taxon>Bacteria</taxon>
        <taxon>Pseudomonadati</taxon>
        <taxon>Pseudomonadota</taxon>
        <taxon>Alphaproteobacteria</taxon>
        <taxon>Acetobacterales</taxon>
        <taxon>Acetobacteraceae</taxon>
        <taxon>Neoroseomonas</taxon>
    </lineage>
</organism>
<dbReference type="Gene3D" id="3.40.190.10">
    <property type="entry name" value="Periplasmic binding protein-like II"/>
    <property type="match status" value="1"/>
</dbReference>
<dbReference type="RefSeq" id="WP_211864028.1">
    <property type="nucleotide sequence ID" value="NZ_JAAEDM010000080.1"/>
</dbReference>
<protein>
    <submittedName>
        <fullName evidence="7">ABC transporter substrate-binding protein</fullName>
    </submittedName>
</protein>
<dbReference type="InterPro" id="IPR030678">
    <property type="entry name" value="Peptide/Ni-bd"/>
</dbReference>
<evidence type="ECO:0000256" key="2">
    <source>
        <dbReference type="ARBA" id="ARBA00005695"/>
    </source>
</evidence>
<comment type="caution">
    <text evidence="7">The sequence shown here is derived from an EMBL/GenBank/DDBJ whole genome shotgun (WGS) entry which is preliminary data.</text>
</comment>
<dbReference type="GO" id="GO:0030288">
    <property type="term" value="C:outer membrane-bounded periplasmic space"/>
    <property type="evidence" value="ECO:0007669"/>
    <property type="project" value="UniProtKB-ARBA"/>
</dbReference>
<evidence type="ECO:0000259" key="6">
    <source>
        <dbReference type="Pfam" id="PF00496"/>
    </source>
</evidence>
<evidence type="ECO:0000256" key="5">
    <source>
        <dbReference type="SAM" id="SignalP"/>
    </source>
</evidence>
<dbReference type="InterPro" id="IPR000914">
    <property type="entry name" value="SBP_5_dom"/>
</dbReference>
<feature type="signal peptide" evidence="5">
    <location>
        <begin position="1"/>
        <end position="27"/>
    </location>
</feature>
<dbReference type="AlphaFoldDB" id="A0A9X9X2J6"/>
<dbReference type="EMBL" id="JAAEDM010000080">
    <property type="protein sequence ID" value="MBR0673625.1"/>
    <property type="molecule type" value="Genomic_DNA"/>
</dbReference>
<evidence type="ECO:0000313" key="7">
    <source>
        <dbReference type="EMBL" id="MBR0673625.1"/>
    </source>
</evidence>
<dbReference type="PIRSF" id="PIRSF002741">
    <property type="entry name" value="MppA"/>
    <property type="match status" value="1"/>
</dbReference>
<gene>
    <name evidence="7" type="ORF">GXW76_20805</name>
</gene>
<dbReference type="InterPro" id="IPR023765">
    <property type="entry name" value="SBP_5_CS"/>
</dbReference>
<reference evidence="7" key="1">
    <citation type="submission" date="2020-01" db="EMBL/GenBank/DDBJ databases">
        <authorList>
            <person name="Rat A."/>
        </authorList>
    </citation>
    <scope>NUCLEOTIDE SEQUENCE</scope>
    <source>
        <strain evidence="7">LMG 31231</strain>
    </source>
</reference>
<proteinExistence type="inferred from homology"/>
<feature type="chain" id="PRO_5040802458" evidence="5">
    <location>
        <begin position="28"/>
        <end position="531"/>
    </location>
</feature>
<dbReference type="Proteomes" id="UP001138751">
    <property type="component" value="Unassembled WGS sequence"/>
</dbReference>